<feature type="region of interest" description="Disordered" evidence="12">
    <location>
        <begin position="519"/>
        <end position="542"/>
    </location>
</feature>
<dbReference type="InterPro" id="IPR013087">
    <property type="entry name" value="Znf_C2H2_type"/>
</dbReference>
<feature type="domain" description="C2H2-type" evidence="13">
    <location>
        <begin position="336"/>
        <end position="364"/>
    </location>
</feature>
<evidence type="ECO:0000256" key="1">
    <source>
        <dbReference type="ARBA" id="ARBA00004123"/>
    </source>
</evidence>
<dbReference type="FunFam" id="3.30.160.60:FF:001009">
    <property type="entry name" value="Zinc finger protein 26"/>
    <property type="match status" value="1"/>
</dbReference>
<keyword evidence="15" id="KW-1185">Reference proteome</keyword>
<evidence type="ECO:0000256" key="8">
    <source>
        <dbReference type="ARBA" id="ARBA00023125"/>
    </source>
</evidence>
<accession>A0A3B3SQ80</accession>
<evidence type="ECO:0000256" key="7">
    <source>
        <dbReference type="ARBA" id="ARBA00023015"/>
    </source>
</evidence>
<dbReference type="KEGG" id="pki:111839695"/>
<dbReference type="Ensembl" id="ENSPKIT00000013377.1">
    <property type="protein sequence ID" value="ENSPKIP00000032508.1"/>
    <property type="gene ID" value="ENSPKIG00000012582.1"/>
</dbReference>
<dbReference type="OrthoDB" id="6077919at2759"/>
<comment type="subcellular location">
    <subcellularLocation>
        <location evidence="1">Nucleus</location>
    </subcellularLocation>
</comment>
<dbReference type="InterPro" id="IPR036236">
    <property type="entry name" value="Znf_C2H2_sf"/>
</dbReference>
<dbReference type="PROSITE" id="PS00028">
    <property type="entry name" value="ZINC_FINGER_C2H2_1"/>
    <property type="match status" value="13"/>
</dbReference>
<dbReference type="GeneTree" id="ENSGT00940000166708"/>
<dbReference type="SUPFAM" id="SSF57667">
    <property type="entry name" value="beta-beta-alpha zinc fingers"/>
    <property type="match status" value="6"/>
</dbReference>
<dbReference type="PROSITE" id="PS50157">
    <property type="entry name" value="ZINC_FINGER_C2H2_2"/>
    <property type="match status" value="13"/>
</dbReference>
<evidence type="ECO:0000256" key="3">
    <source>
        <dbReference type="ARBA" id="ARBA00022723"/>
    </source>
</evidence>
<sequence>MDSSSSLYMCFPCYQLFSSLEEVLSHQLTCHPDGPGEEARPAAAALLSSEMQPEQPDQASPTVSSPDQKLPSSRLAEQGGTDQIRQNWARRPSSTVSTPLIRYQCGDCGSLFESLGQWQQHRKLRHCTEPPAGPGGQGLGQEQGQEGQVGQVKPEPREPAPKAAETPGREESMDLKHETDHAKDSFISQDHSYVPHAGERAERGAEEEREGEGQDGLAEEEREGEGQGGRAEEEREGEGQDGRPEEEREGEGQDGRAEGAEARSSVTGEKVLEQGVETVPVPGEAAGGEGGEPSCSSGRGPTHFQKGCIAVEERKRKSSELPQPPTAMPAVPGQSFLCMGCGSGFSSEPALIAHRKTRHGLEGALHCCAVCGESFMSTTLFLYHRRQHREQRASSSPAGALSASSSADVRNRSGSELSVCSKRAQATEDSAGVLPCQQGVGDCPPAGSSPPQSMAASPPCLADSPTPPPSETAPLMCPTCGRGFGRHCHLRAHLLSHTGEKRFSCDSCPRAFSYSSNLARHRRAHQAAPHASGQGPGSRGNGAGLPLPHPCMDCPSRFKTRAQLLLHRRTHAGGLPFSCKACGLSFLRRKQLQLHLLTHPAGVLSCPRCTAQFPAQSELVDHMQSCDQGGALGRPRGRNGGQLECEMCGHRCVTPEGLDLHRLSHSGQTPLRCPFPACRRRFLTSAGLEEHVLTHCESPSDPNSSKPRPFHCEHCGKDFTTASSLSVHLRIHTGERPYQCSQCGKRFRQIPHLRDHERLHSGARPFSCAVCGKSFVLAARLVEHARTHSGEKPYTCPLCPRAFRSLSNLGKHRKTHGRSPVPQEEGQAAVHTILLVQAAPSGPEGSEQLCLTQADPPVGSTSSPPLLLLAPSIQGSKDMEGDVIPIIQHAIEVIVEETV</sequence>
<feature type="domain" description="C2H2-type" evidence="13">
    <location>
        <begin position="643"/>
        <end position="670"/>
    </location>
</feature>
<feature type="compositionally biased region" description="Basic and acidic residues" evidence="12">
    <location>
        <begin position="230"/>
        <end position="261"/>
    </location>
</feature>
<evidence type="ECO:0000256" key="4">
    <source>
        <dbReference type="ARBA" id="ARBA00022737"/>
    </source>
</evidence>
<evidence type="ECO:0000313" key="15">
    <source>
        <dbReference type="Proteomes" id="UP000261540"/>
    </source>
</evidence>
<dbReference type="AlphaFoldDB" id="A0A3B3SQ80"/>
<evidence type="ECO:0000256" key="11">
    <source>
        <dbReference type="PROSITE-ProRule" id="PRU00042"/>
    </source>
</evidence>
<dbReference type="GO" id="GO:0000978">
    <property type="term" value="F:RNA polymerase II cis-regulatory region sequence-specific DNA binding"/>
    <property type="evidence" value="ECO:0007669"/>
    <property type="project" value="TreeGrafter"/>
</dbReference>
<reference evidence="14" key="1">
    <citation type="submission" date="2025-08" db="UniProtKB">
        <authorList>
            <consortium name="Ensembl"/>
        </authorList>
    </citation>
    <scope>IDENTIFICATION</scope>
</reference>
<dbReference type="FunFam" id="3.30.160.60:FF:002005">
    <property type="entry name" value="Zinc finger protein 200"/>
    <property type="match status" value="1"/>
</dbReference>
<dbReference type="SMART" id="SM00355">
    <property type="entry name" value="ZnF_C2H2"/>
    <property type="match status" value="15"/>
</dbReference>
<feature type="domain" description="C2H2-type" evidence="13">
    <location>
        <begin position="503"/>
        <end position="530"/>
    </location>
</feature>
<evidence type="ECO:0000256" key="12">
    <source>
        <dbReference type="SAM" id="MobiDB-lite"/>
    </source>
</evidence>
<dbReference type="FunFam" id="3.30.160.60:FF:000495">
    <property type="entry name" value="zinc finger protein 668"/>
    <property type="match status" value="1"/>
</dbReference>
<feature type="domain" description="C2H2-type" evidence="13">
    <location>
        <begin position="671"/>
        <end position="700"/>
    </location>
</feature>
<keyword evidence="4" id="KW-0677">Repeat</keyword>
<dbReference type="Gene3D" id="3.30.160.60">
    <property type="entry name" value="Classic Zinc Finger"/>
    <property type="match status" value="9"/>
</dbReference>
<feature type="compositionally biased region" description="Low complexity" evidence="12">
    <location>
        <begin position="292"/>
        <end position="301"/>
    </location>
</feature>
<dbReference type="STRING" id="1676925.ENSPKIP00000032508"/>
<evidence type="ECO:0000256" key="9">
    <source>
        <dbReference type="ARBA" id="ARBA00023163"/>
    </source>
</evidence>
<dbReference type="PANTHER" id="PTHR24384:SF189">
    <property type="entry name" value="C2H2-TYPE DOMAIN-CONTAINING PROTEIN-RELATED"/>
    <property type="match status" value="1"/>
</dbReference>
<evidence type="ECO:0000259" key="13">
    <source>
        <dbReference type="PROSITE" id="PS50157"/>
    </source>
</evidence>
<feature type="domain" description="C2H2-type" evidence="13">
    <location>
        <begin position="738"/>
        <end position="765"/>
    </location>
</feature>
<feature type="domain" description="C2H2-type" evidence="13">
    <location>
        <begin position="549"/>
        <end position="576"/>
    </location>
</feature>
<feature type="region of interest" description="Disordered" evidence="12">
    <location>
        <begin position="47"/>
        <end position="93"/>
    </location>
</feature>
<feature type="domain" description="C2H2-type" evidence="13">
    <location>
        <begin position="475"/>
        <end position="502"/>
    </location>
</feature>
<dbReference type="Pfam" id="PF00096">
    <property type="entry name" value="zf-C2H2"/>
    <property type="match status" value="5"/>
</dbReference>
<feature type="domain" description="C2H2-type" evidence="13">
    <location>
        <begin position="366"/>
        <end position="393"/>
    </location>
</feature>
<feature type="domain" description="C2H2-type" evidence="13">
    <location>
        <begin position="710"/>
        <end position="737"/>
    </location>
</feature>
<feature type="region of interest" description="Disordered" evidence="12">
    <location>
        <begin position="443"/>
        <end position="468"/>
    </location>
</feature>
<feature type="compositionally biased region" description="Polar residues" evidence="12">
    <location>
        <begin position="50"/>
        <end position="71"/>
    </location>
</feature>
<feature type="compositionally biased region" description="Polar residues" evidence="12">
    <location>
        <begin position="80"/>
        <end position="93"/>
    </location>
</feature>
<feature type="domain" description="C2H2-type" evidence="13">
    <location>
        <begin position="794"/>
        <end position="816"/>
    </location>
</feature>
<dbReference type="FunFam" id="3.30.160.60:FF:000688">
    <property type="entry name" value="zinc finger protein 197 isoform X1"/>
    <property type="match status" value="1"/>
</dbReference>
<feature type="domain" description="C2H2-type" evidence="13">
    <location>
        <begin position="103"/>
        <end position="131"/>
    </location>
</feature>
<keyword evidence="8" id="KW-0238">DNA-binding</keyword>
<reference evidence="14" key="2">
    <citation type="submission" date="2025-09" db="UniProtKB">
        <authorList>
            <consortium name="Ensembl"/>
        </authorList>
    </citation>
    <scope>IDENTIFICATION</scope>
</reference>
<dbReference type="GO" id="GO:0000981">
    <property type="term" value="F:DNA-binding transcription factor activity, RNA polymerase II-specific"/>
    <property type="evidence" value="ECO:0007669"/>
    <property type="project" value="TreeGrafter"/>
</dbReference>
<feature type="compositionally biased region" description="Low complexity" evidence="12">
    <location>
        <begin position="444"/>
        <end position="459"/>
    </location>
</feature>
<feature type="region of interest" description="Disordered" evidence="12">
    <location>
        <begin position="126"/>
        <end position="304"/>
    </location>
</feature>
<keyword evidence="7" id="KW-0805">Transcription regulation</keyword>
<feature type="compositionally biased region" description="Basic and acidic residues" evidence="12">
    <location>
        <begin position="197"/>
        <end position="206"/>
    </location>
</feature>
<comment type="similarity">
    <text evidence="2">Belongs to the krueppel C2H2-type zinc-finger protein family.</text>
</comment>
<feature type="compositionally biased region" description="Low complexity" evidence="12">
    <location>
        <begin position="142"/>
        <end position="151"/>
    </location>
</feature>
<dbReference type="InterPro" id="IPR050752">
    <property type="entry name" value="C2H2-ZF_domain"/>
</dbReference>
<evidence type="ECO:0000256" key="5">
    <source>
        <dbReference type="ARBA" id="ARBA00022771"/>
    </source>
</evidence>
<evidence type="ECO:0000256" key="6">
    <source>
        <dbReference type="ARBA" id="ARBA00022833"/>
    </source>
</evidence>
<keyword evidence="3" id="KW-0479">Metal-binding</keyword>
<feature type="compositionally biased region" description="Low complexity" evidence="12">
    <location>
        <begin position="393"/>
        <end position="407"/>
    </location>
</feature>
<evidence type="ECO:0000256" key="10">
    <source>
        <dbReference type="ARBA" id="ARBA00023242"/>
    </source>
</evidence>
<keyword evidence="6" id="KW-0862">Zinc</keyword>
<keyword evidence="9" id="KW-0804">Transcription</keyword>
<dbReference type="Proteomes" id="UP000261540">
    <property type="component" value="Unplaced"/>
</dbReference>
<feature type="domain" description="C2H2-type" evidence="13">
    <location>
        <begin position="577"/>
        <end position="599"/>
    </location>
</feature>
<keyword evidence="10" id="KW-0539">Nucleus</keyword>
<feature type="region of interest" description="Disordered" evidence="12">
    <location>
        <begin position="390"/>
        <end position="409"/>
    </location>
</feature>
<dbReference type="GO" id="GO:0008270">
    <property type="term" value="F:zinc ion binding"/>
    <property type="evidence" value="ECO:0007669"/>
    <property type="project" value="UniProtKB-KW"/>
</dbReference>
<feature type="domain" description="C2H2-type" evidence="13">
    <location>
        <begin position="766"/>
        <end position="793"/>
    </location>
</feature>
<protein>
    <submittedName>
        <fullName evidence="14">Zinc finger and SCAN domain-containing protein 2-like</fullName>
    </submittedName>
</protein>
<evidence type="ECO:0000313" key="14">
    <source>
        <dbReference type="Ensembl" id="ENSPKIP00000032508.1"/>
    </source>
</evidence>
<organism evidence="14 15">
    <name type="scientific">Paramormyrops kingsleyae</name>
    <dbReference type="NCBI Taxonomy" id="1676925"/>
    <lineage>
        <taxon>Eukaryota</taxon>
        <taxon>Metazoa</taxon>
        <taxon>Chordata</taxon>
        <taxon>Craniata</taxon>
        <taxon>Vertebrata</taxon>
        <taxon>Euteleostomi</taxon>
        <taxon>Actinopterygii</taxon>
        <taxon>Neopterygii</taxon>
        <taxon>Teleostei</taxon>
        <taxon>Osteoglossocephala</taxon>
        <taxon>Osteoglossomorpha</taxon>
        <taxon>Osteoglossiformes</taxon>
        <taxon>Mormyridae</taxon>
        <taxon>Paramormyrops</taxon>
    </lineage>
</organism>
<dbReference type="FunFam" id="3.30.160.60:FF:000093">
    <property type="entry name" value="zinc finger protein 668 isoform X1"/>
    <property type="match status" value="1"/>
</dbReference>
<proteinExistence type="inferred from homology"/>
<feature type="compositionally biased region" description="Basic and acidic residues" evidence="12">
    <location>
        <begin position="167"/>
        <end position="184"/>
    </location>
</feature>
<evidence type="ECO:0000256" key="2">
    <source>
        <dbReference type="ARBA" id="ARBA00006991"/>
    </source>
</evidence>
<dbReference type="PANTHER" id="PTHR24384">
    <property type="entry name" value="FINGER PUTATIVE TRANSCRIPTION FACTOR FAMILY-RELATED"/>
    <property type="match status" value="1"/>
</dbReference>
<dbReference type="GO" id="GO:0005634">
    <property type="term" value="C:nucleus"/>
    <property type="evidence" value="ECO:0007669"/>
    <property type="project" value="UniProtKB-SubCell"/>
</dbReference>
<name>A0A3B3SQ80_9TELE</name>
<keyword evidence="5 11" id="KW-0863">Zinc-finger</keyword>